<evidence type="ECO:0000256" key="1">
    <source>
        <dbReference type="SAM" id="Phobius"/>
    </source>
</evidence>
<dbReference type="EMBL" id="ML978121">
    <property type="protein sequence ID" value="KAF2105065.1"/>
    <property type="molecule type" value="Genomic_DNA"/>
</dbReference>
<reference evidence="2" key="1">
    <citation type="journal article" date="2020" name="Stud. Mycol.">
        <title>101 Dothideomycetes genomes: a test case for predicting lifestyles and emergence of pathogens.</title>
        <authorList>
            <person name="Haridas S."/>
            <person name="Albert R."/>
            <person name="Binder M."/>
            <person name="Bloem J."/>
            <person name="Labutti K."/>
            <person name="Salamov A."/>
            <person name="Andreopoulos B."/>
            <person name="Baker S."/>
            <person name="Barry K."/>
            <person name="Bills G."/>
            <person name="Bluhm B."/>
            <person name="Cannon C."/>
            <person name="Castanera R."/>
            <person name="Culley D."/>
            <person name="Daum C."/>
            <person name="Ezra D."/>
            <person name="Gonzalez J."/>
            <person name="Henrissat B."/>
            <person name="Kuo A."/>
            <person name="Liang C."/>
            <person name="Lipzen A."/>
            <person name="Lutzoni F."/>
            <person name="Magnuson J."/>
            <person name="Mondo S."/>
            <person name="Nolan M."/>
            <person name="Ohm R."/>
            <person name="Pangilinan J."/>
            <person name="Park H.-J."/>
            <person name="Ramirez L."/>
            <person name="Alfaro M."/>
            <person name="Sun H."/>
            <person name="Tritt A."/>
            <person name="Yoshinaga Y."/>
            <person name="Zwiers L.-H."/>
            <person name="Turgeon B."/>
            <person name="Goodwin S."/>
            <person name="Spatafora J."/>
            <person name="Crous P."/>
            <person name="Grigoriev I."/>
        </authorList>
    </citation>
    <scope>NUCLEOTIDE SEQUENCE</scope>
    <source>
        <strain evidence="2">CBS 133067</strain>
    </source>
</reference>
<sequence length="168" mass="17704">MISYKARDVNGILNSLSVCLFGAFACAFGASAPVHSVPLYLLIRCLLASLSAYYFGAYGLAGWLRCSLAGLSACGSLGRTLAGLGVCCFGACGSLGRSLAGLSACYFGARWLAWVPVARSGACWLACFGAYLARALAGWLECLLFRCSLARYSVLATYYVKIEASELL</sequence>
<dbReference type="PROSITE" id="PS51257">
    <property type="entry name" value="PROKAR_LIPOPROTEIN"/>
    <property type="match status" value="1"/>
</dbReference>
<keyword evidence="3" id="KW-1185">Reference proteome</keyword>
<organism evidence="2 3">
    <name type="scientific">Rhizodiscina lignyota</name>
    <dbReference type="NCBI Taxonomy" id="1504668"/>
    <lineage>
        <taxon>Eukaryota</taxon>
        <taxon>Fungi</taxon>
        <taxon>Dikarya</taxon>
        <taxon>Ascomycota</taxon>
        <taxon>Pezizomycotina</taxon>
        <taxon>Dothideomycetes</taxon>
        <taxon>Pleosporomycetidae</taxon>
        <taxon>Aulographales</taxon>
        <taxon>Rhizodiscinaceae</taxon>
        <taxon>Rhizodiscina</taxon>
    </lineage>
</organism>
<proteinExistence type="predicted"/>
<protein>
    <submittedName>
        <fullName evidence="2">Uncharacterized protein</fullName>
    </submittedName>
</protein>
<keyword evidence="1" id="KW-0812">Transmembrane</keyword>
<accession>A0A9P4IP46</accession>
<evidence type="ECO:0000313" key="3">
    <source>
        <dbReference type="Proteomes" id="UP000799772"/>
    </source>
</evidence>
<gene>
    <name evidence="2" type="ORF">NA57DRAFT_51845</name>
</gene>
<feature type="transmembrane region" description="Helical" evidence="1">
    <location>
        <begin position="12"/>
        <end position="31"/>
    </location>
</feature>
<name>A0A9P4IP46_9PEZI</name>
<dbReference type="Proteomes" id="UP000799772">
    <property type="component" value="Unassembled WGS sequence"/>
</dbReference>
<feature type="transmembrane region" description="Helical" evidence="1">
    <location>
        <begin position="37"/>
        <end position="55"/>
    </location>
</feature>
<evidence type="ECO:0000313" key="2">
    <source>
        <dbReference type="EMBL" id="KAF2105065.1"/>
    </source>
</evidence>
<keyword evidence="1" id="KW-1133">Transmembrane helix</keyword>
<comment type="caution">
    <text evidence="2">The sequence shown here is derived from an EMBL/GenBank/DDBJ whole genome shotgun (WGS) entry which is preliminary data.</text>
</comment>
<keyword evidence="1" id="KW-0472">Membrane</keyword>
<dbReference type="AlphaFoldDB" id="A0A9P4IP46"/>